<dbReference type="InterPro" id="IPR000504">
    <property type="entry name" value="RRM_dom"/>
</dbReference>
<comment type="caution">
    <text evidence="2">The sequence shown here is derived from an EMBL/GenBank/DDBJ whole genome shotgun (WGS) entry which is preliminary data.</text>
</comment>
<dbReference type="EMBL" id="JAUHHV010000005">
    <property type="protein sequence ID" value="KAK1424667.1"/>
    <property type="molecule type" value="Genomic_DNA"/>
</dbReference>
<dbReference type="Gene3D" id="3.30.70.330">
    <property type="match status" value="1"/>
</dbReference>
<dbReference type="InterPro" id="IPR012677">
    <property type="entry name" value="Nucleotide-bd_a/b_plait_sf"/>
</dbReference>
<evidence type="ECO:0000259" key="1">
    <source>
        <dbReference type="Pfam" id="PF00076"/>
    </source>
</evidence>
<reference evidence="2" key="1">
    <citation type="journal article" date="2023" name="bioRxiv">
        <title>Improved chromosome-level genome assembly for marigold (Tagetes erecta).</title>
        <authorList>
            <person name="Jiang F."/>
            <person name="Yuan L."/>
            <person name="Wang S."/>
            <person name="Wang H."/>
            <person name="Xu D."/>
            <person name="Wang A."/>
            <person name="Fan W."/>
        </authorList>
    </citation>
    <scope>NUCLEOTIDE SEQUENCE</scope>
    <source>
        <strain evidence="2">WSJ</strain>
        <tissue evidence="2">Leaf</tissue>
    </source>
</reference>
<organism evidence="2 3">
    <name type="scientific">Tagetes erecta</name>
    <name type="common">African marigold</name>
    <dbReference type="NCBI Taxonomy" id="13708"/>
    <lineage>
        <taxon>Eukaryota</taxon>
        <taxon>Viridiplantae</taxon>
        <taxon>Streptophyta</taxon>
        <taxon>Embryophyta</taxon>
        <taxon>Tracheophyta</taxon>
        <taxon>Spermatophyta</taxon>
        <taxon>Magnoliopsida</taxon>
        <taxon>eudicotyledons</taxon>
        <taxon>Gunneridae</taxon>
        <taxon>Pentapetalae</taxon>
        <taxon>asterids</taxon>
        <taxon>campanulids</taxon>
        <taxon>Asterales</taxon>
        <taxon>Asteraceae</taxon>
        <taxon>Asteroideae</taxon>
        <taxon>Heliantheae alliance</taxon>
        <taxon>Tageteae</taxon>
        <taxon>Tagetes</taxon>
    </lineage>
</organism>
<evidence type="ECO:0000313" key="2">
    <source>
        <dbReference type="EMBL" id="KAK1424667.1"/>
    </source>
</evidence>
<name>A0AAD8NXH0_TARER</name>
<proteinExistence type="predicted"/>
<dbReference type="AlphaFoldDB" id="A0AAD8NXH0"/>
<dbReference type="InterPro" id="IPR035979">
    <property type="entry name" value="RBD_domain_sf"/>
</dbReference>
<dbReference type="CDD" id="cd00590">
    <property type="entry name" value="RRM_SF"/>
    <property type="match status" value="1"/>
</dbReference>
<dbReference type="SUPFAM" id="SSF54928">
    <property type="entry name" value="RNA-binding domain, RBD"/>
    <property type="match status" value="1"/>
</dbReference>
<dbReference type="Proteomes" id="UP001229421">
    <property type="component" value="Unassembled WGS sequence"/>
</dbReference>
<accession>A0AAD8NXH0</accession>
<sequence length="159" mass="18397">MMKGDVEDLRRKKAEMQKKIVKGGKYPRKKKRSVEVVWTLFYINKIPEKCKNRDFWDKFASYRRMRDAFVPNKKDENGNAFGFIRFAKVEDVEEMEAIISKTYLGSLKVNAKVMLFSRGNNVGWGVRGSVKEKIKEDRVDSPKVVAGNVSKWEGQRLGG</sequence>
<dbReference type="Pfam" id="PF00076">
    <property type="entry name" value="RRM_1"/>
    <property type="match status" value="1"/>
</dbReference>
<evidence type="ECO:0000313" key="3">
    <source>
        <dbReference type="Proteomes" id="UP001229421"/>
    </source>
</evidence>
<gene>
    <name evidence="2" type="ORF">QVD17_20001</name>
</gene>
<feature type="domain" description="RRM" evidence="1">
    <location>
        <begin position="42"/>
        <end position="94"/>
    </location>
</feature>
<keyword evidence="3" id="KW-1185">Reference proteome</keyword>
<dbReference type="GO" id="GO:0003723">
    <property type="term" value="F:RNA binding"/>
    <property type="evidence" value="ECO:0007669"/>
    <property type="project" value="InterPro"/>
</dbReference>
<protein>
    <recommendedName>
        <fullName evidence="1">RRM domain-containing protein</fullName>
    </recommendedName>
</protein>